<name>A0ABS4H890_9BACI</name>
<evidence type="ECO:0000259" key="1">
    <source>
        <dbReference type="Pfam" id="PF18491"/>
    </source>
</evidence>
<feature type="domain" description="PvuRts1 I-like SET and RING associated" evidence="1">
    <location>
        <begin position="12"/>
        <end position="150"/>
    </location>
</feature>
<gene>
    <name evidence="2" type="ORF">J2Z82_000048</name>
</gene>
<keyword evidence="3" id="KW-1185">Reference proteome</keyword>
<organism evidence="2 3">
    <name type="scientific">Virgibacillus litoralis</name>
    <dbReference type="NCBI Taxonomy" id="578221"/>
    <lineage>
        <taxon>Bacteria</taxon>
        <taxon>Bacillati</taxon>
        <taxon>Bacillota</taxon>
        <taxon>Bacilli</taxon>
        <taxon>Bacillales</taxon>
        <taxon>Bacillaceae</taxon>
        <taxon>Virgibacillus</taxon>
    </lineage>
</organism>
<dbReference type="EMBL" id="JAGGKK010000001">
    <property type="protein sequence ID" value="MBP1947125.1"/>
    <property type="molecule type" value="Genomic_DNA"/>
</dbReference>
<sequence length="155" mass="18583">MENTNLVDPEVYIEKGYIDSNEDVAFKRIYEACNLFGHRYKGYQRGGTYHPYRDDVTIWFPKLYTNNSWINTISTDENTIFERPSNSREVEEHMNLHIDSNIHKRIIFAHEKDIHGSLMYRFKGEYEIDVQQSYKEKCLVWTRIAERVNTFTSKK</sequence>
<evidence type="ECO:0000313" key="3">
    <source>
        <dbReference type="Proteomes" id="UP001519328"/>
    </source>
</evidence>
<comment type="caution">
    <text evidence="2">The sequence shown here is derived from an EMBL/GenBank/DDBJ whole genome shotgun (WGS) entry which is preliminary data.</text>
</comment>
<accession>A0ABS4H890</accession>
<dbReference type="RefSeq" id="WP_209478791.1">
    <property type="nucleotide sequence ID" value="NZ_JAGGKK010000001.1"/>
</dbReference>
<evidence type="ECO:0000313" key="2">
    <source>
        <dbReference type="EMBL" id="MBP1947125.1"/>
    </source>
</evidence>
<reference evidence="2 3" key="1">
    <citation type="submission" date="2021-03" db="EMBL/GenBank/DDBJ databases">
        <title>Genomic Encyclopedia of Type Strains, Phase IV (KMG-IV): sequencing the most valuable type-strain genomes for metagenomic binning, comparative biology and taxonomic classification.</title>
        <authorList>
            <person name="Goeker M."/>
        </authorList>
    </citation>
    <scope>NUCLEOTIDE SEQUENCE [LARGE SCALE GENOMIC DNA]</scope>
    <source>
        <strain evidence="2 3">DSM 21085</strain>
    </source>
</reference>
<protein>
    <recommendedName>
        <fullName evidence="1">PvuRts1 I-like SET and RING associated domain-containing protein</fullName>
    </recommendedName>
</protein>
<dbReference type="Proteomes" id="UP001519328">
    <property type="component" value="Unassembled WGS sequence"/>
</dbReference>
<proteinExistence type="predicted"/>
<dbReference type="InterPro" id="IPR040674">
    <property type="entry name" value="PvuRts1I-like_SRA"/>
</dbReference>
<dbReference type="Pfam" id="PF18491">
    <property type="entry name" value="SRA"/>
    <property type="match status" value="1"/>
</dbReference>